<evidence type="ECO:0000313" key="2">
    <source>
        <dbReference type="Proteomes" id="UP000509360"/>
    </source>
</evidence>
<dbReference type="Pfam" id="PF24072">
    <property type="entry name" value="T7_gp14"/>
    <property type="match status" value="1"/>
</dbReference>
<evidence type="ECO:0000313" key="1">
    <source>
        <dbReference type="EMBL" id="QKM75968.1"/>
    </source>
</evidence>
<gene>
    <name evidence="1" type="ORF">ZD95_39</name>
</gene>
<keyword evidence="2" id="KW-1185">Reference proteome</keyword>
<dbReference type="EMBL" id="MT465573">
    <property type="protein sequence ID" value="QKM75968.1"/>
    <property type="molecule type" value="Genomic_DNA"/>
</dbReference>
<proteinExistence type="predicted"/>
<protein>
    <submittedName>
        <fullName evidence="1">Putative internal virion protein</fullName>
    </submittedName>
</protein>
<accession>A0A6M9QBX0</accession>
<dbReference type="Proteomes" id="UP000509360">
    <property type="component" value="Segment"/>
</dbReference>
<reference evidence="1 2" key="1">
    <citation type="submission" date="2020-05" db="EMBL/GenBank/DDBJ databases">
        <title>Characterization and genome analysis of a novel lytic T7-like phage P1723.</title>
        <authorList>
            <person name="Zhong P."/>
            <person name="Yang S."/>
            <person name="Cheng Z."/>
            <person name="Xu Z."/>
            <person name="Luo P."/>
        </authorList>
    </citation>
    <scope>NUCLEOTIDE SEQUENCE [LARGE SCALE GENOMIC DNA]</scope>
</reference>
<dbReference type="InterPro" id="IPR038996">
    <property type="entry name" value="Gp14"/>
</dbReference>
<name>A0A6M9QBX0_9CAUD</name>
<sequence>MCWPVMIGMAAMSAASSIKGSYDTAKMIGQQTDASRRQNAELMKQARWENASNNLDIRSKYEEASNEITNNNLQAIQTQGAVRAAIGEGLLGGNSMDRIQRITDAESIRANAMVNENFKRDYQSMFAGNVARQDSVNSQVKLNQRNEQKGQSKLSQALGVGLAAGSGALQSYASNGKK</sequence>
<organism evidence="1 2">
    <name type="scientific">Escherichia phage P1723</name>
    <dbReference type="NCBI Taxonomy" id="2736274"/>
    <lineage>
        <taxon>Viruses</taxon>
        <taxon>Duplodnaviria</taxon>
        <taxon>Heunggongvirae</taxon>
        <taxon>Uroviricota</taxon>
        <taxon>Caudoviricetes</taxon>
        <taxon>Autographivirales</taxon>
        <taxon>Autotranscriptaviridae</taxon>
        <taxon>Studiervirinae</taxon>
        <taxon>Foetvirus</taxon>
        <taxon>Foetvirus P1723</taxon>
        <taxon>Foetvirus SRT7</taxon>
    </lineage>
</organism>